<dbReference type="OrthoDB" id="9807246at2"/>
<dbReference type="Proteomes" id="UP000254701">
    <property type="component" value="Unassembled WGS sequence"/>
</dbReference>
<comment type="similarity">
    <text evidence="1">Belongs to the Gfa family.</text>
</comment>
<dbReference type="PROSITE" id="PS51891">
    <property type="entry name" value="CENP_V_GFA"/>
    <property type="match status" value="1"/>
</dbReference>
<evidence type="ECO:0000313" key="6">
    <source>
        <dbReference type="EMBL" id="SUU89671.1"/>
    </source>
</evidence>
<evidence type="ECO:0000256" key="1">
    <source>
        <dbReference type="ARBA" id="ARBA00005495"/>
    </source>
</evidence>
<dbReference type="InterPro" id="IPR006913">
    <property type="entry name" value="CENP-V/GFA"/>
</dbReference>
<gene>
    <name evidence="6" type="ORF">NCTC10684_02913</name>
</gene>
<dbReference type="RefSeq" id="WP_115731793.1">
    <property type="nucleotide sequence ID" value="NZ_BAAAVY010000002.1"/>
</dbReference>
<evidence type="ECO:0000256" key="4">
    <source>
        <dbReference type="ARBA" id="ARBA00023239"/>
    </source>
</evidence>
<dbReference type="PANTHER" id="PTHR33337:SF40">
    <property type="entry name" value="CENP-V_GFA DOMAIN-CONTAINING PROTEIN-RELATED"/>
    <property type="match status" value="1"/>
</dbReference>
<sequence length="139" mass="15496">MENLHKGSCLCGAVRFTARGALREVIYCHCNMCRKQSGHYYAATNVSDEMVDIEGGENVTWFAASDFARRGFCSRCGSVMFWKPNDDGYVSIMAGSFEEPSSLAGGYHIFVADKGSYYEIDDSLPRYERSSPSLKVLED</sequence>
<reference evidence="6 7" key="1">
    <citation type="submission" date="2018-06" db="EMBL/GenBank/DDBJ databases">
        <authorList>
            <consortium name="Pathogen Informatics"/>
            <person name="Doyle S."/>
        </authorList>
    </citation>
    <scope>NUCLEOTIDE SEQUENCE [LARGE SCALE GENOMIC DNA]</scope>
    <source>
        <strain evidence="6 7">NCTC10684</strain>
    </source>
</reference>
<dbReference type="Gene3D" id="3.90.1590.10">
    <property type="entry name" value="glutathione-dependent formaldehyde- activating enzyme (gfa)"/>
    <property type="match status" value="1"/>
</dbReference>
<evidence type="ECO:0000313" key="7">
    <source>
        <dbReference type="Proteomes" id="UP000254701"/>
    </source>
</evidence>
<dbReference type="EMBL" id="UFSM01000001">
    <property type="protein sequence ID" value="SUU89671.1"/>
    <property type="molecule type" value="Genomic_DNA"/>
</dbReference>
<evidence type="ECO:0000256" key="3">
    <source>
        <dbReference type="ARBA" id="ARBA00022833"/>
    </source>
</evidence>
<accession>A0A380WL63</accession>
<keyword evidence="4" id="KW-0456">Lyase</keyword>
<organism evidence="6 7">
    <name type="scientific">Aminobacter aminovorans</name>
    <name type="common">Chelatobacter heintzii</name>
    <dbReference type="NCBI Taxonomy" id="83263"/>
    <lineage>
        <taxon>Bacteria</taxon>
        <taxon>Pseudomonadati</taxon>
        <taxon>Pseudomonadota</taxon>
        <taxon>Alphaproteobacteria</taxon>
        <taxon>Hyphomicrobiales</taxon>
        <taxon>Phyllobacteriaceae</taxon>
        <taxon>Aminobacter</taxon>
    </lineage>
</organism>
<dbReference type="GO" id="GO:0046872">
    <property type="term" value="F:metal ion binding"/>
    <property type="evidence" value="ECO:0007669"/>
    <property type="project" value="UniProtKB-KW"/>
</dbReference>
<name>A0A380WL63_AMIAI</name>
<dbReference type="Pfam" id="PF04828">
    <property type="entry name" value="GFA"/>
    <property type="match status" value="1"/>
</dbReference>
<protein>
    <submittedName>
        <fullName evidence="6">Uncharacterized conserved protein</fullName>
    </submittedName>
</protein>
<dbReference type="AlphaFoldDB" id="A0A380WL63"/>
<dbReference type="GO" id="GO:0016846">
    <property type="term" value="F:carbon-sulfur lyase activity"/>
    <property type="evidence" value="ECO:0007669"/>
    <property type="project" value="InterPro"/>
</dbReference>
<feature type="domain" description="CENP-V/GFA" evidence="5">
    <location>
        <begin position="5"/>
        <end position="119"/>
    </location>
</feature>
<dbReference type="InterPro" id="IPR011057">
    <property type="entry name" value="Mss4-like_sf"/>
</dbReference>
<keyword evidence="2" id="KW-0479">Metal-binding</keyword>
<evidence type="ECO:0000259" key="5">
    <source>
        <dbReference type="PROSITE" id="PS51891"/>
    </source>
</evidence>
<proteinExistence type="inferred from homology"/>
<dbReference type="SUPFAM" id="SSF51316">
    <property type="entry name" value="Mss4-like"/>
    <property type="match status" value="1"/>
</dbReference>
<keyword evidence="3" id="KW-0862">Zinc</keyword>
<evidence type="ECO:0000256" key="2">
    <source>
        <dbReference type="ARBA" id="ARBA00022723"/>
    </source>
</evidence>
<dbReference type="PANTHER" id="PTHR33337">
    <property type="entry name" value="GFA DOMAIN-CONTAINING PROTEIN"/>
    <property type="match status" value="1"/>
</dbReference>